<keyword evidence="4" id="KW-0963">Cytoplasm</keyword>
<dbReference type="GO" id="GO:0005737">
    <property type="term" value="C:cytoplasm"/>
    <property type="evidence" value="ECO:0007669"/>
    <property type="project" value="UniProtKB-SubCell"/>
</dbReference>
<gene>
    <name evidence="7" type="ORF">C7959_10118</name>
</gene>
<feature type="domain" description="HPr" evidence="6">
    <location>
        <begin position="1"/>
        <end position="87"/>
    </location>
</feature>
<dbReference type="PANTHER" id="PTHR33705">
    <property type="entry name" value="PHOSPHOCARRIER PROTEIN HPR"/>
    <property type="match status" value="1"/>
</dbReference>
<organism evidence="7 8">
    <name type="scientific">Orenia marismortui</name>
    <dbReference type="NCBI Taxonomy" id="46469"/>
    <lineage>
        <taxon>Bacteria</taxon>
        <taxon>Bacillati</taxon>
        <taxon>Bacillota</taxon>
        <taxon>Clostridia</taxon>
        <taxon>Halanaerobiales</taxon>
        <taxon>Halobacteroidaceae</taxon>
        <taxon>Orenia</taxon>
    </lineage>
</organism>
<dbReference type="CDD" id="cd00367">
    <property type="entry name" value="PTS-HPr_like"/>
    <property type="match status" value="1"/>
</dbReference>
<dbReference type="Pfam" id="PF00381">
    <property type="entry name" value="PTS-HPr"/>
    <property type="match status" value="1"/>
</dbReference>
<dbReference type="NCBIfam" id="TIGR01003">
    <property type="entry name" value="PTS_HPr_family"/>
    <property type="match status" value="1"/>
</dbReference>
<dbReference type="InterPro" id="IPR050399">
    <property type="entry name" value="HPr"/>
</dbReference>
<dbReference type="SUPFAM" id="SSF55594">
    <property type="entry name" value="HPr-like"/>
    <property type="match status" value="1"/>
</dbReference>
<dbReference type="STRING" id="926561.GCA_000379025_01036"/>
<evidence type="ECO:0000313" key="8">
    <source>
        <dbReference type="Proteomes" id="UP000295832"/>
    </source>
</evidence>
<dbReference type="AlphaFoldDB" id="A0A4R8HGB3"/>
<evidence type="ECO:0000256" key="5">
    <source>
        <dbReference type="ARBA" id="ARBA00022683"/>
    </source>
</evidence>
<evidence type="ECO:0000256" key="1">
    <source>
        <dbReference type="ARBA" id="ARBA00003681"/>
    </source>
</evidence>
<dbReference type="PROSITE" id="PS51350">
    <property type="entry name" value="PTS_HPR_DOM"/>
    <property type="match status" value="1"/>
</dbReference>
<keyword evidence="8" id="KW-1185">Reference proteome</keyword>
<evidence type="ECO:0000256" key="3">
    <source>
        <dbReference type="ARBA" id="ARBA00020422"/>
    </source>
</evidence>
<dbReference type="InterPro" id="IPR001020">
    <property type="entry name" value="PTS_HPr_His_P_site"/>
</dbReference>
<evidence type="ECO:0000313" key="7">
    <source>
        <dbReference type="EMBL" id="TDX59132.1"/>
    </source>
</evidence>
<reference evidence="7 8" key="1">
    <citation type="submission" date="2019-03" db="EMBL/GenBank/DDBJ databases">
        <title>Subsurface microbial communities from deep shales in Ohio and West Virginia, USA.</title>
        <authorList>
            <person name="Wrighton K."/>
        </authorList>
    </citation>
    <scope>NUCLEOTIDE SEQUENCE [LARGE SCALE GENOMIC DNA]</scope>
    <source>
        <strain evidence="7 8">MSL 6dP</strain>
    </source>
</reference>
<dbReference type="Proteomes" id="UP000295832">
    <property type="component" value="Unassembled WGS sequence"/>
</dbReference>
<dbReference type="InterPro" id="IPR035895">
    <property type="entry name" value="HPr-like_sf"/>
</dbReference>
<dbReference type="PRINTS" id="PR00107">
    <property type="entry name" value="PHOSPHOCPHPR"/>
</dbReference>
<dbReference type="PANTHER" id="PTHR33705:SF2">
    <property type="entry name" value="PHOSPHOCARRIER PROTEIN NPR"/>
    <property type="match status" value="1"/>
</dbReference>
<comment type="caution">
    <text evidence="7">The sequence shown here is derived from an EMBL/GenBank/DDBJ whole genome shotgun (WGS) entry which is preliminary data.</text>
</comment>
<dbReference type="Gene3D" id="3.30.1340.10">
    <property type="entry name" value="HPr-like"/>
    <property type="match status" value="1"/>
</dbReference>
<dbReference type="RefSeq" id="WP_134114062.1">
    <property type="nucleotide sequence ID" value="NZ_SOEG01000001.1"/>
</dbReference>
<protein>
    <recommendedName>
        <fullName evidence="3">Phosphocarrier protein HPr</fullName>
    </recommendedName>
</protein>
<evidence type="ECO:0000256" key="2">
    <source>
        <dbReference type="ARBA" id="ARBA00004496"/>
    </source>
</evidence>
<evidence type="ECO:0000256" key="4">
    <source>
        <dbReference type="ARBA" id="ARBA00022490"/>
    </source>
</evidence>
<dbReference type="EMBL" id="SOEG01000001">
    <property type="protein sequence ID" value="TDX59132.1"/>
    <property type="molecule type" value="Genomic_DNA"/>
</dbReference>
<sequence length="87" mass="9164">MVEKKVTINNETGIHARPASMIVQEANKYGADIKIAKDANEVNAKSIMGIMSLGISKSTEITVKAEGADAEEAVDALVDLVESGFGE</sequence>
<proteinExistence type="predicted"/>
<name>A0A4R8HGB3_9FIRM</name>
<comment type="subcellular location">
    <subcellularLocation>
        <location evidence="2">Cytoplasm</location>
    </subcellularLocation>
</comment>
<dbReference type="PROSITE" id="PS00369">
    <property type="entry name" value="PTS_HPR_HIS"/>
    <property type="match status" value="1"/>
</dbReference>
<accession>A0A4R8HGB3</accession>
<dbReference type="GO" id="GO:0009401">
    <property type="term" value="P:phosphoenolpyruvate-dependent sugar phosphotransferase system"/>
    <property type="evidence" value="ECO:0007669"/>
    <property type="project" value="UniProtKB-KW"/>
</dbReference>
<comment type="function">
    <text evidence="1">General (non sugar-specific) component of the phosphoenolpyruvate-dependent sugar phosphotransferase system (sugar PTS). This major carbohydrate active-transport system catalyzes the phosphorylation of incoming sugar substrates concomitantly with their translocation across the cell membrane. The phosphoryl group from phosphoenolpyruvate (PEP) is transferred to the phosphoryl carrier protein HPr by enzyme I. Phospho-HPr then transfers it to the PTS EIIA domain.</text>
</comment>
<evidence type="ECO:0000259" key="6">
    <source>
        <dbReference type="PROSITE" id="PS51350"/>
    </source>
</evidence>
<dbReference type="InterPro" id="IPR000032">
    <property type="entry name" value="HPr-like"/>
</dbReference>
<keyword evidence="5" id="KW-0598">Phosphotransferase system</keyword>